<name>G7J4G8_MEDTR</name>
<dbReference type="AlphaFoldDB" id="G7J4G8"/>
<keyword evidence="1" id="KW-0812">Transmembrane</keyword>
<reference evidence="2" key="3">
    <citation type="submission" date="2015-04" db="UniProtKB">
        <authorList>
            <consortium name="EnsemblPlants"/>
        </authorList>
    </citation>
    <scope>IDENTIFICATION</scope>
    <source>
        <strain evidence="2">cv. Jemalong A17</strain>
    </source>
</reference>
<dbReference type="EMBL" id="CM001219">
    <property type="protein sequence ID" value="AES73104.1"/>
    <property type="molecule type" value="Genomic_DNA"/>
</dbReference>
<accession>G7J4G8</accession>
<dbReference type="EnsemblPlants" id="AES73104">
    <property type="protein sequence ID" value="AES73104"/>
    <property type="gene ID" value="MTR_3g099660"/>
</dbReference>
<reference evidence="1 3" key="2">
    <citation type="journal article" date="2014" name="BMC Genomics">
        <title>An improved genome release (version Mt4.0) for the model legume Medicago truncatula.</title>
        <authorList>
            <person name="Tang H."/>
            <person name="Krishnakumar V."/>
            <person name="Bidwell S."/>
            <person name="Rosen B."/>
            <person name="Chan A."/>
            <person name="Zhou S."/>
            <person name="Gentzbittel L."/>
            <person name="Childs K.L."/>
            <person name="Yandell M."/>
            <person name="Gundlach H."/>
            <person name="Mayer K.F."/>
            <person name="Schwartz D.C."/>
            <person name="Town C.D."/>
        </authorList>
    </citation>
    <scope>GENOME REANNOTATION</scope>
    <source>
        <strain evidence="2 3">cv. Jemalong A17</strain>
    </source>
</reference>
<dbReference type="Proteomes" id="UP000002051">
    <property type="component" value="Chromosome 3"/>
</dbReference>
<organism evidence="1 3">
    <name type="scientific">Medicago truncatula</name>
    <name type="common">Barrel medic</name>
    <name type="synonym">Medicago tribuloides</name>
    <dbReference type="NCBI Taxonomy" id="3880"/>
    <lineage>
        <taxon>Eukaryota</taxon>
        <taxon>Viridiplantae</taxon>
        <taxon>Streptophyta</taxon>
        <taxon>Embryophyta</taxon>
        <taxon>Tracheophyta</taxon>
        <taxon>Spermatophyta</taxon>
        <taxon>Magnoliopsida</taxon>
        <taxon>eudicotyledons</taxon>
        <taxon>Gunneridae</taxon>
        <taxon>Pentapetalae</taxon>
        <taxon>rosids</taxon>
        <taxon>fabids</taxon>
        <taxon>Fabales</taxon>
        <taxon>Fabaceae</taxon>
        <taxon>Papilionoideae</taxon>
        <taxon>50 kb inversion clade</taxon>
        <taxon>NPAAA clade</taxon>
        <taxon>Hologalegina</taxon>
        <taxon>IRL clade</taxon>
        <taxon>Trifolieae</taxon>
        <taxon>Medicago</taxon>
    </lineage>
</organism>
<reference evidence="1 3" key="1">
    <citation type="journal article" date="2011" name="Nature">
        <title>The Medicago genome provides insight into the evolution of rhizobial symbioses.</title>
        <authorList>
            <person name="Young N.D."/>
            <person name="Debelle F."/>
            <person name="Oldroyd G.E."/>
            <person name="Geurts R."/>
            <person name="Cannon S.B."/>
            <person name="Udvardi M.K."/>
            <person name="Benedito V.A."/>
            <person name="Mayer K.F."/>
            <person name="Gouzy J."/>
            <person name="Schoof H."/>
            <person name="Van de Peer Y."/>
            <person name="Proost S."/>
            <person name="Cook D.R."/>
            <person name="Meyers B.C."/>
            <person name="Spannagl M."/>
            <person name="Cheung F."/>
            <person name="De Mita S."/>
            <person name="Krishnakumar V."/>
            <person name="Gundlach H."/>
            <person name="Zhou S."/>
            <person name="Mudge J."/>
            <person name="Bharti A.K."/>
            <person name="Murray J.D."/>
            <person name="Naoumkina M.A."/>
            <person name="Rosen B."/>
            <person name="Silverstein K.A."/>
            <person name="Tang H."/>
            <person name="Rombauts S."/>
            <person name="Zhao P.X."/>
            <person name="Zhou P."/>
            <person name="Barbe V."/>
            <person name="Bardou P."/>
            <person name="Bechner M."/>
            <person name="Bellec A."/>
            <person name="Berger A."/>
            <person name="Berges H."/>
            <person name="Bidwell S."/>
            <person name="Bisseling T."/>
            <person name="Choisne N."/>
            <person name="Couloux A."/>
            <person name="Denny R."/>
            <person name="Deshpande S."/>
            <person name="Dai X."/>
            <person name="Doyle J.J."/>
            <person name="Dudez A.M."/>
            <person name="Farmer A.D."/>
            <person name="Fouteau S."/>
            <person name="Franken C."/>
            <person name="Gibelin C."/>
            <person name="Gish J."/>
            <person name="Goldstein S."/>
            <person name="Gonzalez A.J."/>
            <person name="Green P.J."/>
            <person name="Hallab A."/>
            <person name="Hartog M."/>
            <person name="Hua A."/>
            <person name="Humphray S.J."/>
            <person name="Jeong D.H."/>
            <person name="Jing Y."/>
            <person name="Jocker A."/>
            <person name="Kenton S.M."/>
            <person name="Kim D.J."/>
            <person name="Klee K."/>
            <person name="Lai H."/>
            <person name="Lang C."/>
            <person name="Lin S."/>
            <person name="Macmil S.L."/>
            <person name="Magdelenat G."/>
            <person name="Matthews L."/>
            <person name="McCorrison J."/>
            <person name="Monaghan E.L."/>
            <person name="Mun J.H."/>
            <person name="Najar F.Z."/>
            <person name="Nicholson C."/>
            <person name="Noirot C."/>
            <person name="O'Bleness M."/>
            <person name="Paule C.R."/>
            <person name="Poulain J."/>
            <person name="Prion F."/>
            <person name="Qin B."/>
            <person name="Qu C."/>
            <person name="Retzel E.F."/>
            <person name="Riddle C."/>
            <person name="Sallet E."/>
            <person name="Samain S."/>
            <person name="Samson N."/>
            <person name="Sanders I."/>
            <person name="Saurat O."/>
            <person name="Scarpelli C."/>
            <person name="Schiex T."/>
            <person name="Segurens B."/>
            <person name="Severin A.J."/>
            <person name="Sherrier D.J."/>
            <person name="Shi R."/>
            <person name="Sims S."/>
            <person name="Singer S.R."/>
            <person name="Sinharoy S."/>
            <person name="Sterck L."/>
            <person name="Viollet A."/>
            <person name="Wang B.B."/>
            <person name="Wang K."/>
            <person name="Wang M."/>
            <person name="Wang X."/>
            <person name="Warfsmann J."/>
            <person name="Weissenbach J."/>
            <person name="White D.D."/>
            <person name="White J.D."/>
            <person name="Wiley G.B."/>
            <person name="Wincker P."/>
            <person name="Xing Y."/>
            <person name="Yang L."/>
            <person name="Yao Z."/>
            <person name="Ying F."/>
            <person name="Zhai J."/>
            <person name="Zhou L."/>
            <person name="Zuber A."/>
            <person name="Denarie J."/>
            <person name="Dixon R.A."/>
            <person name="May G.D."/>
            <person name="Schwartz D.C."/>
            <person name="Rogers J."/>
            <person name="Quetier F."/>
            <person name="Town C.D."/>
            <person name="Roe B.A."/>
        </authorList>
    </citation>
    <scope>NUCLEOTIDE SEQUENCE [LARGE SCALE GENOMIC DNA]</scope>
    <source>
        <strain evidence="1">A17</strain>
        <strain evidence="2 3">cv. Jemalong A17</strain>
    </source>
</reference>
<keyword evidence="3" id="KW-1185">Reference proteome</keyword>
<evidence type="ECO:0000313" key="2">
    <source>
        <dbReference type="EnsemblPlants" id="AES73104"/>
    </source>
</evidence>
<evidence type="ECO:0000313" key="1">
    <source>
        <dbReference type="EMBL" id="AES73104.1"/>
    </source>
</evidence>
<proteinExistence type="predicted"/>
<gene>
    <name evidence="1" type="ordered locus">MTR_3g099660</name>
</gene>
<keyword evidence="1" id="KW-0472">Membrane</keyword>
<sequence length="75" mass="9001">MYDFYNHPPQHFYDTQVFIFYRHTYLYDKILFCFSHVFLNTLGIPLAPPFIYADLYILKSVGSRVLKGGKERFLI</sequence>
<protein>
    <submittedName>
        <fullName evidence="1">Transmembrane protein, putative</fullName>
    </submittedName>
</protein>
<dbReference type="PaxDb" id="3880-AES73104"/>
<evidence type="ECO:0000313" key="3">
    <source>
        <dbReference type="Proteomes" id="UP000002051"/>
    </source>
</evidence>
<dbReference type="HOGENOM" id="CLU_2674802_0_0_1"/>